<evidence type="ECO:0000256" key="1">
    <source>
        <dbReference type="SAM" id="Phobius"/>
    </source>
</evidence>
<feature type="transmembrane region" description="Helical" evidence="1">
    <location>
        <begin position="50"/>
        <end position="75"/>
    </location>
</feature>
<evidence type="ECO:0000313" key="2">
    <source>
        <dbReference type="EMBL" id="OHX65593.1"/>
    </source>
</evidence>
<keyword evidence="1" id="KW-0812">Transmembrane</keyword>
<reference evidence="2 3" key="1">
    <citation type="journal article" date="2012" name="Int. J. Syst. Evol. Microbiol.">
        <title>Flammeovirga pacifica sp. nov., isolated from deep-sea sediment.</title>
        <authorList>
            <person name="Xu H."/>
            <person name="Fu Y."/>
            <person name="Yang N."/>
            <person name="Ding Z."/>
            <person name="Lai Q."/>
            <person name="Zeng R."/>
        </authorList>
    </citation>
    <scope>NUCLEOTIDE SEQUENCE [LARGE SCALE GENOMIC DNA]</scope>
    <source>
        <strain evidence="3">DSM 24597 / LMG 26175 / WPAGA1</strain>
    </source>
</reference>
<dbReference type="EMBL" id="JRYR02000001">
    <property type="protein sequence ID" value="OHX65593.1"/>
    <property type="molecule type" value="Genomic_DNA"/>
</dbReference>
<organism evidence="2 3">
    <name type="scientific">Flammeovirga pacifica</name>
    <dbReference type="NCBI Taxonomy" id="915059"/>
    <lineage>
        <taxon>Bacteria</taxon>
        <taxon>Pseudomonadati</taxon>
        <taxon>Bacteroidota</taxon>
        <taxon>Cytophagia</taxon>
        <taxon>Cytophagales</taxon>
        <taxon>Flammeovirgaceae</taxon>
        <taxon>Flammeovirga</taxon>
    </lineage>
</organism>
<gene>
    <name evidence="2" type="ORF">NH26_04130</name>
</gene>
<name>A0A1S1YXE1_FLAPC</name>
<keyword evidence="1" id="KW-1133">Transmembrane helix</keyword>
<evidence type="ECO:0008006" key="4">
    <source>
        <dbReference type="Google" id="ProtNLM"/>
    </source>
</evidence>
<accession>A0A1S1YXE1</accession>
<keyword evidence="1" id="KW-0472">Membrane</keyword>
<dbReference type="Proteomes" id="UP000179797">
    <property type="component" value="Unassembled WGS sequence"/>
</dbReference>
<dbReference type="STRING" id="915059.NH26_04130"/>
<keyword evidence="3" id="KW-1185">Reference proteome</keyword>
<dbReference type="RefSeq" id="WP_044221977.1">
    <property type="nucleotide sequence ID" value="NZ_JRYR02000001.1"/>
</dbReference>
<feature type="transmembrane region" description="Helical" evidence="1">
    <location>
        <begin position="139"/>
        <end position="159"/>
    </location>
</feature>
<sequence>MKYIKYIWGLTLLIYLGLNLLTYIYLPEEGVTVLQKTGSSTAIFMTRSDFFYASMGSLLLVNIFFMTIGNGILYFPKIMVFAPNKEYWYSNEETRNKFVEIVKGWSKGMATILTLLLLTAVGAIYQAQGHDPFAFRVEYSPMILWVFAIIWLGCYFFVLKKPNNVTE</sequence>
<feature type="transmembrane region" description="Helical" evidence="1">
    <location>
        <begin position="105"/>
        <end position="127"/>
    </location>
</feature>
<protein>
    <recommendedName>
        <fullName evidence="4">DUF1648 domain-containing protein</fullName>
    </recommendedName>
</protein>
<feature type="transmembrane region" description="Helical" evidence="1">
    <location>
        <begin position="7"/>
        <end position="26"/>
    </location>
</feature>
<dbReference type="AlphaFoldDB" id="A0A1S1YXE1"/>
<evidence type="ECO:0000313" key="3">
    <source>
        <dbReference type="Proteomes" id="UP000179797"/>
    </source>
</evidence>
<dbReference type="OrthoDB" id="979085at2"/>
<proteinExistence type="predicted"/>
<comment type="caution">
    <text evidence="2">The sequence shown here is derived from an EMBL/GenBank/DDBJ whole genome shotgun (WGS) entry which is preliminary data.</text>
</comment>